<keyword evidence="1" id="KW-0694">RNA-binding</keyword>
<evidence type="ECO:0000313" key="3">
    <source>
        <dbReference type="EMBL" id="KAK6931663.1"/>
    </source>
</evidence>
<accession>A0AAN8VPU0</accession>
<dbReference type="SUPFAM" id="SSF54928">
    <property type="entry name" value="RNA-binding domain, RBD"/>
    <property type="match status" value="1"/>
</dbReference>
<comment type="caution">
    <text evidence="3">The sequence shown here is derived from an EMBL/GenBank/DDBJ whole genome shotgun (WGS) entry which is preliminary data.</text>
</comment>
<dbReference type="GO" id="GO:0003723">
    <property type="term" value="F:RNA binding"/>
    <property type="evidence" value="ECO:0007669"/>
    <property type="project" value="UniProtKB-UniRule"/>
</dbReference>
<organism evidence="3 4">
    <name type="scientific">Dillenia turbinata</name>
    <dbReference type="NCBI Taxonomy" id="194707"/>
    <lineage>
        <taxon>Eukaryota</taxon>
        <taxon>Viridiplantae</taxon>
        <taxon>Streptophyta</taxon>
        <taxon>Embryophyta</taxon>
        <taxon>Tracheophyta</taxon>
        <taxon>Spermatophyta</taxon>
        <taxon>Magnoliopsida</taxon>
        <taxon>eudicotyledons</taxon>
        <taxon>Gunneridae</taxon>
        <taxon>Pentapetalae</taxon>
        <taxon>Dilleniales</taxon>
        <taxon>Dilleniaceae</taxon>
        <taxon>Dillenia</taxon>
    </lineage>
</organism>
<keyword evidence="4" id="KW-1185">Reference proteome</keyword>
<reference evidence="3 4" key="1">
    <citation type="submission" date="2023-12" db="EMBL/GenBank/DDBJ databases">
        <title>A high-quality genome assembly for Dillenia turbinata (Dilleniales).</title>
        <authorList>
            <person name="Chanderbali A."/>
        </authorList>
    </citation>
    <scope>NUCLEOTIDE SEQUENCE [LARGE SCALE GENOMIC DNA]</scope>
    <source>
        <strain evidence="3">LSX21</strain>
        <tissue evidence="3">Leaf</tissue>
    </source>
</reference>
<dbReference type="PANTHER" id="PTHR32343:SF29">
    <property type="entry name" value="RNA-BINDING (RRM_RBD_RNP MOTIFS) FAMILY PROTEIN"/>
    <property type="match status" value="1"/>
</dbReference>
<dbReference type="EMBL" id="JBAMMX010000011">
    <property type="protein sequence ID" value="KAK6931663.1"/>
    <property type="molecule type" value="Genomic_DNA"/>
</dbReference>
<name>A0AAN8VPU0_9MAGN</name>
<feature type="domain" description="RRM" evidence="2">
    <location>
        <begin position="40"/>
        <end position="114"/>
    </location>
</feature>
<dbReference type="Pfam" id="PF00076">
    <property type="entry name" value="RRM_1"/>
    <property type="match status" value="1"/>
</dbReference>
<evidence type="ECO:0000256" key="1">
    <source>
        <dbReference type="PROSITE-ProRule" id="PRU00176"/>
    </source>
</evidence>
<gene>
    <name evidence="3" type="ORF">RJ641_003456</name>
</gene>
<dbReference type="InterPro" id="IPR000504">
    <property type="entry name" value="RRM_dom"/>
</dbReference>
<dbReference type="PANTHER" id="PTHR32343">
    <property type="entry name" value="SERINE/ARGININE-RICH SPLICING FACTOR"/>
    <property type="match status" value="1"/>
</dbReference>
<proteinExistence type="predicted"/>
<dbReference type="SMART" id="SM00360">
    <property type="entry name" value="RRM"/>
    <property type="match status" value="1"/>
</dbReference>
<dbReference type="PROSITE" id="PS50102">
    <property type="entry name" value="RRM"/>
    <property type="match status" value="1"/>
</dbReference>
<dbReference type="InterPro" id="IPR012677">
    <property type="entry name" value="Nucleotide-bd_a/b_plait_sf"/>
</dbReference>
<dbReference type="AlphaFoldDB" id="A0AAN8VPU0"/>
<evidence type="ECO:0000313" key="4">
    <source>
        <dbReference type="Proteomes" id="UP001370490"/>
    </source>
</evidence>
<sequence length="321" mass="34916">MTHCYELPVSVPVDQNAQRIGVESQPTNASNWTINVSDMRTIKVSNISLAASERDIKEFFSFSGDIQHVEMQRESEMTQLAYVTFKNLQGADTAMLLSGAFIADLPISIMPAGNYQLPADALPLTPNHQKVVAANSAVHKAEDAVSSMLARGYVLGKDALGKARAFDERHNWTSNASATVVSIDHKIGLSEKLSMGASAINEKIREMDEWFQVSERTKSAFAAAQQKGSRAGSAIMSNRYVSTGASWVSSAYGAVTKAAGDVGLMTREKVEKAEEERKEVIYRERTGLVRDFAQIHLDDSAAGQPPLLPVSTADEHRLGII</sequence>
<dbReference type="InterPro" id="IPR035979">
    <property type="entry name" value="RBD_domain_sf"/>
</dbReference>
<evidence type="ECO:0000259" key="2">
    <source>
        <dbReference type="PROSITE" id="PS50102"/>
    </source>
</evidence>
<protein>
    <submittedName>
        <fullName evidence="3">RNA recognition motif domain</fullName>
    </submittedName>
</protein>
<dbReference type="Proteomes" id="UP001370490">
    <property type="component" value="Unassembled WGS sequence"/>
</dbReference>
<dbReference type="Gene3D" id="3.30.70.330">
    <property type="match status" value="1"/>
</dbReference>